<dbReference type="RefSeq" id="WP_068907572.1">
    <property type="nucleotide sequence ID" value="NZ_LXEW01000013.1"/>
</dbReference>
<dbReference type="Proteomes" id="UP000078224">
    <property type="component" value="Unassembled WGS sequence"/>
</dbReference>
<keyword evidence="2" id="KW-1185">Reference proteome</keyword>
<dbReference type="EMBL" id="LXEW01000013">
    <property type="protein sequence ID" value="OAT54015.1"/>
    <property type="molecule type" value="Genomic_DNA"/>
</dbReference>
<accession>A0A1B7K1M1</accession>
<name>A0A1B7K1M1_9GAMM</name>
<evidence type="ECO:0000313" key="2">
    <source>
        <dbReference type="Proteomes" id="UP000078224"/>
    </source>
</evidence>
<evidence type="ECO:0000313" key="1">
    <source>
        <dbReference type="EMBL" id="OAT54015.1"/>
    </source>
</evidence>
<reference evidence="1 2" key="1">
    <citation type="submission" date="2016-04" db="EMBL/GenBank/DDBJ databases">
        <title>ATOL: Assembling a taxonomically balanced genome-scale reconstruction of the evolutionary history of the Enterobacteriaceae.</title>
        <authorList>
            <person name="Plunkett G.III."/>
            <person name="Neeno-Eckwall E.C."/>
            <person name="Glasner J.D."/>
            <person name="Perna N.T."/>
        </authorList>
    </citation>
    <scope>NUCLEOTIDE SEQUENCE [LARGE SCALE GENOMIC DNA]</scope>
    <source>
        <strain evidence="1 2">ATCC 35613</strain>
    </source>
</reference>
<dbReference type="AlphaFoldDB" id="A0A1B7K1M1"/>
<proteinExistence type="predicted"/>
<gene>
    <name evidence="1" type="ORF">M998_0696</name>
</gene>
<comment type="caution">
    <text evidence="1">The sequence shown here is derived from an EMBL/GenBank/DDBJ whole genome shotgun (WGS) entry which is preliminary data.</text>
</comment>
<organism evidence="1 2">
    <name type="scientific">Providencia heimbachae ATCC 35613</name>
    <dbReference type="NCBI Taxonomy" id="1354272"/>
    <lineage>
        <taxon>Bacteria</taxon>
        <taxon>Pseudomonadati</taxon>
        <taxon>Pseudomonadota</taxon>
        <taxon>Gammaproteobacteria</taxon>
        <taxon>Enterobacterales</taxon>
        <taxon>Morganellaceae</taxon>
        <taxon>Providencia</taxon>
    </lineage>
</organism>
<dbReference type="PATRIC" id="fig|1354272.4.peg.715"/>
<protein>
    <submittedName>
        <fullName evidence="1">Uncharacterized protein</fullName>
    </submittedName>
</protein>
<dbReference type="OrthoDB" id="6444938at2"/>
<sequence length="120" mass="14008">MKELSLLDKRRKHFMDAFFEYLKRKKKSTSFIRIIDGISYQVDLDTEVLKQSLINLYENIVCRKQVGMNDKQIINTYDSLYNKHGGLSNDGKDFISLITGLIAENLHKKEIANGLFYIDK</sequence>